<comment type="caution">
    <text evidence="1">The sequence shown here is derived from an EMBL/GenBank/DDBJ whole genome shotgun (WGS) entry which is preliminary data.</text>
</comment>
<sequence>MNSSCDFRRAADSEQENPRHHCFLFALVHSHGCLRGADVEDGQLASRAKG</sequence>
<name>A0A951PZZ2_9NOST</name>
<dbReference type="AlphaFoldDB" id="A0A951PZZ2"/>
<gene>
    <name evidence="1" type="ORF">KME32_16195</name>
</gene>
<dbReference type="Proteomes" id="UP000715781">
    <property type="component" value="Unassembled WGS sequence"/>
</dbReference>
<accession>A0A951PZZ2</accession>
<reference evidence="1" key="2">
    <citation type="journal article" date="2022" name="Microbiol. Resour. Announc.">
        <title>Metagenome Sequencing to Explore Phylogenomics of Terrestrial Cyanobacteria.</title>
        <authorList>
            <person name="Ward R.D."/>
            <person name="Stajich J.E."/>
            <person name="Johansen J.R."/>
            <person name="Huntemann M."/>
            <person name="Clum A."/>
            <person name="Foster B."/>
            <person name="Foster B."/>
            <person name="Roux S."/>
            <person name="Palaniappan K."/>
            <person name="Varghese N."/>
            <person name="Mukherjee S."/>
            <person name="Reddy T.B.K."/>
            <person name="Daum C."/>
            <person name="Copeland A."/>
            <person name="Chen I.A."/>
            <person name="Ivanova N.N."/>
            <person name="Kyrpides N.C."/>
            <person name="Shapiro N."/>
            <person name="Eloe-Fadrosh E.A."/>
            <person name="Pietrasiak N."/>
        </authorList>
    </citation>
    <scope>NUCLEOTIDE SEQUENCE</scope>
    <source>
        <strain evidence="1">JT2-VF2</strain>
    </source>
</reference>
<evidence type="ECO:0000313" key="2">
    <source>
        <dbReference type="Proteomes" id="UP000715781"/>
    </source>
</evidence>
<dbReference type="EMBL" id="JAHHHN010000008">
    <property type="protein sequence ID" value="MBW4562657.1"/>
    <property type="molecule type" value="Genomic_DNA"/>
</dbReference>
<protein>
    <submittedName>
        <fullName evidence="1">Uncharacterized protein</fullName>
    </submittedName>
</protein>
<reference evidence="1" key="1">
    <citation type="submission" date="2021-05" db="EMBL/GenBank/DDBJ databases">
        <authorList>
            <person name="Pietrasiak N."/>
            <person name="Ward R."/>
            <person name="Stajich J.E."/>
            <person name="Kurbessoian T."/>
        </authorList>
    </citation>
    <scope>NUCLEOTIDE SEQUENCE</scope>
    <source>
        <strain evidence="1">JT2-VF2</strain>
    </source>
</reference>
<evidence type="ECO:0000313" key="1">
    <source>
        <dbReference type="EMBL" id="MBW4562657.1"/>
    </source>
</evidence>
<proteinExistence type="predicted"/>
<organism evidence="1 2">
    <name type="scientific">Mojavia pulchra JT2-VF2</name>
    <dbReference type="NCBI Taxonomy" id="287848"/>
    <lineage>
        <taxon>Bacteria</taxon>
        <taxon>Bacillati</taxon>
        <taxon>Cyanobacteriota</taxon>
        <taxon>Cyanophyceae</taxon>
        <taxon>Nostocales</taxon>
        <taxon>Nostocaceae</taxon>
    </lineage>
</organism>